<name>A0A830E590_9EURY</name>
<evidence type="ECO:0000313" key="3">
    <source>
        <dbReference type="Proteomes" id="UP000646833"/>
    </source>
</evidence>
<organism evidence="2 3">
    <name type="scientific">Haloferax sulfurifontis</name>
    <dbReference type="NCBI Taxonomy" id="255616"/>
    <lineage>
        <taxon>Archaea</taxon>
        <taxon>Methanobacteriati</taxon>
        <taxon>Methanobacteriota</taxon>
        <taxon>Stenosarchaea group</taxon>
        <taxon>Halobacteria</taxon>
        <taxon>Halobacteriales</taxon>
        <taxon>Haloferacaceae</taxon>
        <taxon>Haloferax</taxon>
    </lineage>
</organism>
<evidence type="ECO:0000256" key="1">
    <source>
        <dbReference type="SAM" id="Phobius"/>
    </source>
</evidence>
<evidence type="ECO:0000313" key="2">
    <source>
        <dbReference type="EMBL" id="GGC70802.1"/>
    </source>
</evidence>
<dbReference type="AlphaFoldDB" id="A0A830E590"/>
<feature type="transmembrane region" description="Helical" evidence="1">
    <location>
        <begin position="47"/>
        <end position="65"/>
    </location>
</feature>
<reference evidence="2" key="2">
    <citation type="submission" date="2020-09" db="EMBL/GenBank/DDBJ databases">
        <authorList>
            <person name="Sun Q."/>
            <person name="Sedlacek I."/>
        </authorList>
    </citation>
    <scope>NUCLEOTIDE SEQUENCE</scope>
    <source>
        <strain evidence="2">CCM 7217</strain>
    </source>
</reference>
<proteinExistence type="predicted"/>
<keyword evidence="1" id="KW-0472">Membrane</keyword>
<comment type="caution">
    <text evidence="2">The sequence shown here is derived from an EMBL/GenBank/DDBJ whole genome shotgun (WGS) entry which is preliminary data.</text>
</comment>
<gene>
    <name evidence="2" type="ORF">GCM10007209_35890</name>
</gene>
<dbReference type="EMBL" id="BMCI01000008">
    <property type="protein sequence ID" value="GGC70802.1"/>
    <property type="molecule type" value="Genomic_DNA"/>
</dbReference>
<keyword evidence="1" id="KW-1133">Transmembrane helix</keyword>
<reference evidence="2" key="1">
    <citation type="journal article" date="2014" name="Int. J. Syst. Evol. Microbiol.">
        <title>Complete genome sequence of Corynebacterium casei LMG S-19264T (=DSM 44701T), isolated from a smear-ripened cheese.</title>
        <authorList>
            <consortium name="US DOE Joint Genome Institute (JGI-PGF)"/>
            <person name="Walter F."/>
            <person name="Albersmeier A."/>
            <person name="Kalinowski J."/>
            <person name="Ruckert C."/>
        </authorList>
    </citation>
    <scope>NUCLEOTIDE SEQUENCE</scope>
    <source>
        <strain evidence="2">CCM 7217</strain>
    </source>
</reference>
<sequence length="67" mass="7545">MKLRDLPVVSYVFEAGADNRVFDSLLLLGPLVIGLVVILGRSLVTEVLAVVYITVFVTYTLYQWTQR</sequence>
<keyword evidence="1" id="KW-0812">Transmembrane</keyword>
<protein>
    <submittedName>
        <fullName evidence="2">Uncharacterized protein</fullName>
    </submittedName>
</protein>
<dbReference type="Proteomes" id="UP000646833">
    <property type="component" value="Unassembled WGS sequence"/>
</dbReference>
<accession>A0A830E590</accession>
<feature type="transmembrane region" description="Helical" evidence="1">
    <location>
        <begin position="20"/>
        <end position="40"/>
    </location>
</feature>